<sequence>MASISTFHKILHVKETDKHMAQKQYQQSVQEFEKIAMDMYELLKKKEKAETSYHNQLQHPTHVTDLHASSQYIEQLERKIASLQPSFQHARANMDHKQEHLTEAHVEMKKFEKLIDRKQHHMQLYQQELERKQMDEISVQQFLSQGNR</sequence>
<evidence type="ECO:0000256" key="8">
    <source>
        <dbReference type="ARBA" id="ARBA00022927"/>
    </source>
</evidence>
<evidence type="ECO:0000256" key="9">
    <source>
        <dbReference type="ARBA" id="ARBA00023136"/>
    </source>
</evidence>
<name>A0A0A5HXW3_9BACI</name>
<organism evidence="12 13">
    <name type="scientific">Pontibacillus litoralis JSM 072002</name>
    <dbReference type="NCBI Taxonomy" id="1385512"/>
    <lineage>
        <taxon>Bacteria</taxon>
        <taxon>Bacillati</taxon>
        <taxon>Bacillota</taxon>
        <taxon>Bacilli</taxon>
        <taxon>Bacillales</taxon>
        <taxon>Bacillaceae</taxon>
        <taxon>Pontibacillus</taxon>
    </lineage>
</organism>
<evidence type="ECO:0000313" key="13">
    <source>
        <dbReference type="Proteomes" id="UP000030401"/>
    </source>
</evidence>
<dbReference type="GO" id="GO:0015031">
    <property type="term" value="P:protein transport"/>
    <property type="evidence" value="ECO:0007669"/>
    <property type="project" value="UniProtKB-KW"/>
</dbReference>
<gene>
    <name evidence="12" type="ORF">N784_07210</name>
</gene>
<keyword evidence="11" id="KW-0175">Coiled coil</keyword>
<keyword evidence="10" id="KW-1006">Bacterial flagellum protein export</keyword>
<dbReference type="EMBL" id="AVPG01000002">
    <property type="protein sequence ID" value="KGX88447.1"/>
    <property type="molecule type" value="Genomic_DNA"/>
</dbReference>
<evidence type="ECO:0000256" key="11">
    <source>
        <dbReference type="SAM" id="Coils"/>
    </source>
</evidence>
<comment type="subcellular location">
    <subcellularLocation>
        <location evidence="1">Cell membrane</location>
        <topology evidence="1">Peripheral membrane protein</topology>
        <orientation evidence="1">Cytoplasmic side</orientation>
    </subcellularLocation>
</comment>
<evidence type="ECO:0000313" key="12">
    <source>
        <dbReference type="EMBL" id="KGX88447.1"/>
    </source>
</evidence>
<comment type="similarity">
    <text evidence="2">Belongs to the FliJ family.</text>
</comment>
<dbReference type="GO" id="GO:0006935">
    <property type="term" value="P:chemotaxis"/>
    <property type="evidence" value="ECO:0007669"/>
    <property type="project" value="UniProtKB-KW"/>
</dbReference>
<evidence type="ECO:0000256" key="1">
    <source>
        <dbReference type="ARBA" id="ARBA00004413"/>
    </source>
</evidence>
<dbReference type="GO" id="GO:0044781">
    <property type="term" value="P:bacterial-type flagellum organization"/>
    <property type="evidence" value="ECO:0007669"/>
    <property type="project" value="UniProtKB-KW"/>
</dbReference>
<dbReference type="GO" id="GO:0005886">
    <property type="term" value="C:plasma membrane"/>
    <property type="evidence" value="ECO:0007669"/>
    <property type="project" value="UniProtKB-SubCell"/>
</dbReference>
<evidence type="ECO:0000256" key="2">
    <source>
        <dbReference type="ARBA" id="ARBA00010004"/>
    </source>
</evidence>
<dbReference type="AlphaFoldDB" id="A0A0A5HXW3"/>
<dbReference type="OrthoDB" id="2968361at2"/>
<keyword evidence="4" id="KW-0813">Transport</keyword>
<evidence type="ECO:0000256" key="4">
    <source>
        <dbReference type="ARBA" id="ARBA00022448"/>
    </source>
</evidence>
<dbReference type="eggNOG" id="COG2882">
    <property type="taxonomic scope" value="Bacteria"/>
</dbReference>
<keyword evidence="8" id="KW-0653">Protein transport</keyword>
<comment type="caution">
    <text evidence="12">The sequence shown here is derived from an EMBL/GenBank/DDBJ whole genome shotgun (WGS) entry which is preliminary data.</text>
</comment>
<keyword evidence="13" id="KW-1185">Reference proteome</keyword>
<dbReference type="Proteomes" id="UP000030401">
    <property type="component" value="Unassembled WGS sequence"/>
</dbReference>
<dbReference type="NCBIfam" id="TIGR02473">
    <property type="entry name" value="flagell_FliJ"/>
    <property type="match status" value="1"/>
</dbReference>
<dbReference type="InterPro" id="IPR053716">
    <property type="entry name" value="Flag_assembly_chemotaxis_eff"/>
</dbReference>
<dbReference type="GO" id="GO:0071973">
    <property type="term" value="P:bacterial-type flagellum-dependent cell motility"/>
    <property type="evidence" value="ECO:0007669"/>
    <property type="project" value="InterPro"/>
</dbReference>
<keyword evidence="7" id="KW-1005">Bacterial flagellum biogenesis</keyword>
<keyword evidence="6" id="KW-0145">Chemotaxis</keyword>
<proteinExistence type="inferred from homology"/>
<evidence type="ECO:0000256" key="7">
    <source>
        <dbReference type="ARBA" id="ARBA00022795"/>
    </source>
</evidence>
<keyword evidence="9" id="KW-0472">Membrane</keyword>
<keyword evidence="5" id="KW-1003">Cell membrane</keyword>
<dbReference type="InterPro" id="IPR012823">
    <property type="entry name" value="Flagell_FliJ"/>
</dbReference>
<dbReference type="GO" id="GO:0009288">
    <property type="term" value="C:bacterial-type flagellum"/>
    <property type="evidence" value="ECO:0007669"/>
    <property type="project" value="InterPro"/>
</dbReference>
<feature type="coiled-coil region" evidence="11">
    <location>
        <begin position="108"/>
        <end position="135"/>
    </location>
</feature>
<evidence type="ECO:0000256" key="6">
    <source>
        <dbReference type="ARBA" id="ARBA00022500"/>
    </source>
</evidence>
<evidence type="ECO:0000256" key="3">
    <source>
        <dbReference type="ARBA" id="ARBA00020392"/>
    </source>
</evidence>
<dbReference type="STRING" id="1385512.N784_07210"/>
<evidence type="ECO:0000256" key="10">
    <source>
        <dbReference type="ARBA" id="ARBA00023225"/>
    </source>
</evidence>
<dbReference type="Gene3D" id="1.10.287.1700">
    <property type="match status" value="1"/>
</dbReference>
<reference evidence="12 13" key="1">
    <citation type="submission" date="2013-08" db="EMBL/GenBank/DDBJ databases">
        <authorList>
            <person name="Huang J."/>
            <person name="Wang G."/>
        </authorList>
    </citation>
    <scope>NUCLEOTIDE SEQUENCE [LARGE SCALE GENOMIC DNA]</scope>
    <source>
        <strain evidence="12 13">JSM 072002</strain>
    </source>
</reference>
<dbReference type="RefSeq" id="WP_036831980.1">
    <property type="nucleotide sequence ID" value="NZ_AVPG01000002.1"/>
</dbReference>
<dbReference type="Pfam" id="PF02050">
    <property type="entry name" value="FliJ"/>
    <property type="match status" value="1"/>
</dbReference>
<accession>A0A0A5HXW3</accession>
<protein>
    <recommendedName>
        <fullName evidence="3">Flagellar FliJ protein</fullName>
    </recommendedName>
</protein>
<evidence type="ECO:0000256" key="5">
    <source>
        <dbReference type="ARBA" id="ARBA00022475"/>
    </source>
</evidence>